<evidence type="ECO:0000313" key="2">
    <source>
        <dbReference type="Proteomes" id="UP000243374"/>
    </source>
</evidence>
<accession>A0A662ZBB1</accession>
<organism evidence="1 2">
    <name type="scientific">Succinivibrio dextrinosolvens</name>
    <dbReference type="NCBI Taxonomy" id="83771"/>
    <lineage>
        <taxon>Bacteria</taxon>
        <taxon>Pseudomonadati</taxon>
        <taxon>Pseudomonadota</taxon>
        <taxon>Gammaproteobacteria</taxon>
        <taxon>Aeromonadales</taxon>
        <taxon>Succinivibrionaceae</taxon>
        <taxon>Succinivibrio</taxon>
    </lineage>
</organism>
<dbReference type="EMBL" id="FOSF01000052">
    <property type="protein sequence ID" value="SFK30843.1"/>
    <property type="molecule type" value="Genomic_DNA"/>
</dbReference>
<dbReference type="AlphaFoldDB" id="A0A662ZBB1"/>
<proteinExistence type="predicted"/>
<protein>
    <submittedName>
        <fullName evidence="1">Uncharacterized protein</fullName>
    </submittedName>
</protein>
<name>A0A662ZBB1_9GAMM</name>
<sequence>MLEMDLDTKRYDEELKQREQATIAFCAKATEDFRKYTMSEIRVDYDRKTRTANVFQNGSIVRTFDFTDNVVVFATAEDELSNYLERLDHEFSTMQ</sequence>
<keyword evidence="2" id="KW-1185">Reference proteome</keyword>
<reference evidence="1 2" key="1">
    <citation type="submission" date="2016-10" db="EMBL/GenBank/DDBJ databases">
        <authorList>
            <person name="Varghese N."/>
            <person name="Submissions S."/>
        </authorList>
    </citation>
    <scope>NUCLEOTIDE SEQUENCE [LARGE SCALE GENOMIC DNA]</scope>
    <source>
        <strain evidence="1 2">22B</strain>
    </source>
</reference>
<evidence type="ECO:0000313" key="1">
    <source>
        <dbReference type="EMBL" id="SFK30843.1"/>
    </source>
</evidence>
<dbReference type="Proteomes" id="UP000243374">
    <property type="component" value="Unassembled WGS sequence"/>
</dbReference>
<dbReference type="RefSeq" id="WP_074841330.1">
    <property type="nucleotide sequence ID" value="NZ_CP047056.1"/>
</dbReference>
<gene>
    <name evidence="1" type="ORF">SAMN04487865_105220</name>
</gene>